<organism evidence="2">
    <name type="scientific">mine drainage metagenome</name>
    <dbReference type="NCBI Taxonomy" id="410659"/>
    <lineage>
        <taxon>unclassified sequences</taxon>
        <taxon>metagenomes</taxon>
        <taxon>ecological metagenomes</taxon>
    </lineage>
</organism>
<accession>T1DG88</accession>
<feature type="domain" description="Phosphoenolpyruvate carboxykinase C-terminal P-loop" evidence="1">
    <location>
        <begin position="1"/>
        <end position="59"/>
    </location>
</feature>
<dbReference type="AlphaFoldDB" id="T1DG88"/>
<sequence length="65" mass="6972">VPVSDDPNFDGLSIDKDRLELLNQVDSTELASEIEAISAHFATFGDKLPAQLIDQLNALMGSNGN</sequence>
<reference evidence="2" key="1">
    <citation type="submission" date="2013-08" db="EMBL/GenBank/DDBJ databases">
        <authorList>
            <person name="Mendez C."/>
            <person name="Richter M."/>
            <person name="Ferrer M."/>
            <person name="Sanchez J."/>
        </authorList>
    </citation>
    <scope>NUCLEOTIDE SEQUENCE</scope>
</reference>
<protein>
    <recommendedName>
        <fullName evidence="1">Phosphoenolpyruvate carboxykinase C-terminal P-loop domain-containing protein</fullName>
    </recommendedName>
</protein>
<dbReference type="GO" id="GO:0017076">
    <property type="term" value="F:purine nucleotide binding"/>
    <property type="evidence" value="ECO:0007669"/>
    <property type="project" value="InterPro"/>
</dbReference>
<evidence type="ECO:0000313" key="2">
    <source>
        <dbReference type="EMBL" id="EQD80885.1"/>
    </source>
</evidence>
<proteinExistence type="predicted"/>
<dbReference type="GO" id="GO:0004611">
    <property type="term" value="F:phosphoenolpyruvate carboxykinase activity"/>
    <property type="evidence" value="ECO:0007669"/>
    <property type="project" value="InterPro"/>
</dbReference>
<dbReference type="Gene3D" id="3.90.228.20">
    <property type="match status" value="1"/>
</dbReference>
<reference evidence="2" key="2">
    <citation type="journal article" date="2014" name="ISME J.">
        <title>Microbial stratification in low pH oxic and suboxic macroscopic growths along an acid mine drainage.</title>
        <authorList>
            <person name="Mendez-Garcia C."/>
            <person name="Mesa V."/>
            <person name="Sprenger R.R."/>
            <person name="Richter M."/>
            <person name="Diez M.S."/>
            <person name="Solano J."/>
            <person name="Bargiela R."/>
            <person name="Golyshina O.V."/>
            <person name="Manteca A."/>
            <person name="Ramos J.L."/>
            <person name="Gallego J.R."/>
            <person name="Llorente I."/>
            <person name="Martins Dos Santos V.A."/>
            <person name="Jensen O.N."/>
            <person name="Pelaez A.I."/>
            <person name="Sanchez J."/>
            <person name="Ferrer M."/>
        </authorList>
    </citation>
    <scope>NUCLEOTIDE SEQUENCE</scope>
</reference>
<comment type="caution">
    <text evidence="2">The sequence shown here is derived from an EMBL/GenBank/DDBJ whole genome shotgun (WGS) entry which is preliminary data.</text>
</comment>
<dbReference type="InterPro" id="IPR013035">
    <property type="entry name" value="PEP_carboxykinase_C"/>
</dbReference>
<dbReference type="InterPro" id="IPR035077">
    <property type="entry name" value="PEP_carboxykinase_GTP_C"/>
</dbReference>
<feature type="non-terminal residue" evidence="2">
    <location>
        <position position="1"/>
    </location>
</feature>
<gene>
    <name evidence="2" type="ORF">B1A_00415</name>
</gene>
<dbReference type="GO" id="GO:0006094">
    <property type="term" value="P:gluconeogenesis"/>
    <property type="evidence" value="ECO:0007669"/>
    <property type="project" value="InterPro"/>
</dbReference>
<evidence type="ECO:0000259" key="1">
    <source>
        <dbReference type="Pfam" id="PF00821"/>
    </source>
</evidence>
<dbReference type="EMBL" id="AUZX01000314">
    <property type="protein sequence ID" value="EQD80885.1"/>
    <property type="molecule type" value="Genomic_DNA"/>
</dbReference>
<name>T1DG88_9ZZZZ</name>
<dbReference type="Pfam" id="PF00821">
    <property type="entry name" value="PEPCK_GTP"/>
    <property type="match status" value="1"/>
</dbReference>